<comment type="caution">
    <text evidence="1">The sequence shown here is derived from an EMBL/GenBank/DDBJ whole genome shotgun (WGS) entry which is preliminary data.</text>
</comment>
<name>A0A4Z1CC57_9ACTN</name>
<dbReference type="InterPro" id="IPR006379">
    <property type="entry name" value="HAD-SF_hydro_IIB"/>
</dbReference>
<gene>
    <name evidence="1" type="ORF">EXE59_03400</name>
</gene>
<dbReference type="SUPFAM" id="SSF56784">
    <property type="entry name" value="HAD-like"/>
    <property type="match status" value="1"/>
</dbReference>
<dbReference type="GO" id="GO:0005829">
    <property type="term" value="C:cytosol"/>
    <property type="evidence" value="ECO:0007669"/>
    <property type="project" value="TreeGrafter"/>
</dbReference>
<evidence type="ECO:0000313" key="2">
    <source>
        <dbReference type="Proteomes" id="UP000297496"/>
    </source>
</evidence>
<dbReference type="Proteomes" id="UP000297496">
    <property type="component" value="Unassembled WGS sequence"/>
</dbReference>
<dbReference type="CDD" id="cd07516">
    <property type="entry name" value="HAD_Pase"/>
    <property type="match status" value="1"/>
</dbReference>
<evidence type="ECO:0000313" key="1">
    <source>
        <dbReference type="EMBL" id="TGN63095.1"/>
    </source>
</evidence>
<dbReference type="GO" id="GO:0000287">
    <property type="term" value="F:magnesium ion binding"/>
    <property type="evidence" value="ECO:0007669"/>
    <property type="project" value="TreeGrafter"/>
</dbReference>
<dbReference type="NCBIfam" id="TIGR00099">
    <property type="entry name" value="Cof-subfamily"/>
    <property type="match status" value="1"/>
</dbReference>
<dbReference type="GO" id="GO:0016791">
    <property type="term" value="F:phosphatase activity"/>
    <property type="evidence" value="ECO:0007669"/>
    <property type="project" value="TreeGrafter"/>
</dbReference>
<protein>
    <submittedName>
        <fullName evidence="1">HAD family phosphatase</fullName>
    </submittedName>
</protein>
<dbReference type="NCBIfam" id="TIGR01484">
    <property type="entry name" value="HAD-SF-IIB"/>
    <property type="match status" value="1"/>
</dbReference>
<reference evidence="1 2" key="1">
    <citation type="submission" date="2019-04" db="EMBL/GenBank/DDBJ databases">
        <title>Three New Species of Nocardioides, Nocardioides euryhalodurans sp. nov., Nocardioides seonyuensis sp. nov. and Nocardioides eburneoflavus sp. nov. Isolated from Soil.</title>
        <authorList>
            <person name="Roh S.G."/>
            <person name="Lee C."/>
            <person name="Kim M.-K."/>
            <person name="Kim S.B."/>
        </authorList>
    </citation>
    <scope>NUCLEOTIDE SEQUENCE [LARGE SCALE GENOMIC DNA]</scope>
    <source>
        <strain evidence="1 2">MMS17-SY213</strain>
    </source>
</reference>
<dbReference type="Gene3D" id="3.30.1240.10">
    <property type="match status" value="1"/>
</dbReference>
<dbReference type="OrthoDB" id="3180855at2"/>
<sequence>MSDTPAPRLVATDLDGTLLDSGGRVSARTRAVLDELDAAGVPVVFTTGRPIRWMEELWEAVGGHGLAICSNGGIVYDVARREVRDFRAVPREVGVAIAETIRAAVPGTTFAIEHLAGWASEDAFPRHPDDRDSRRGAWESIYTDDVVKVLATHRELDAEDFWRRVDAAVGDLVTTTWSSTFALVEISAAGVTKATTLATVAAEMGLGPADVVAFGDMPNDLPMLEWAGTSYAMANAHPSVRDLADRLAPHHDEDGVATVLADLFGLPSGPSR</sequence>
<dbReference type="PANTHER" id="PTHR10000">
    <property type="entry name" value="PHOSPHOSERINE PHOSPHATASE"/>
    <property type="match status" value="1"/>
</dbReference>
<accession>A0A4Z1CC57</accession>
<dbReference type="InterPro" id="IPR023214">
    <property type="entry name" value="HAD_sf"/>
</dbReference>
<dbReference type="SFLD" id="SFLDG01140">
    <property type="entry name" value="C2.B:_Phosphomannomutase_and_P"/>
    <property type="match status" value="1"/>
</dbReference>
<dbReference type="PANTHER" id="PTHR10000:SF8">
    <property type="entry name" value="HAD SUPERFAMILY HYDROLASE-LIKE, TYPE 3"/>
    <property type="match status" value="1"/>
</dbReference>
<keyword evidence="2" id="KW-1185">Reference proteome</keyword>
<dbReference type="Gene3D" id="3.40.50.1000">
    <property type="entry name" value="HAD superfamily/HAD-like"/>
    <property type="match status" value="1"/>
</dbReference>
<dbReference type="AlphaFoldDB" id="A0A4Z1CC57"/>
<dbReference type="InterPro" id="IPR000150">
    <property type="entry name" value="Cof"/>
</dbReference>
<dbReference type="SFLD" id="SFLDS00003">
    <property type="entry name" value="Haloacid_Dehalogenase"/>
    <property type="match status" value="1"/>
</dbReference>
<proteinExistence type="predicted"/>
<organism evidence="1 2">
    <name type="scientific">Nocardioides eburneiflavus</name>
    <dbReference type="NCBI Taxonomy" id="2518372"/>
    <lineage>
        <taxon>Bacteria</taxon>
        <taxon>Bacillati</taxon>
        <taxon>Actinomycetota</taxon>
        <taxon>Actinomycetes</taxon>
        <taxon>Propionibacteriales</taxon>
        <taxon>Nocardioidaceae</taxon>
        <taxon>Nocardioides</taxon>
    </lineage>
</organism>
<dbReference type="EMBL" id="SRRO01000001">
    <property type="protein sequence ID" value="TGN63095.1"/>
    <property type="molecule type" value="Genomic_DNA"/>
</dbReference>
<dbReference type="RefSeq" id="WP_135837637.1">
    <property type="nucleotide sequence ID" value="NZ_SRRO01000001.1"/>
</dbReference>
<dbReference type="Pfam" id="PF08282">
    <property type="entry name" value="Hydrolase_3"/>
    <property type="match status" value="1"/>
</dbReference>
<dbReference type="InterPro" id="IPR036412">
    <property type="entry name" value="HAD-like_sf"/>
</dbReference>